<protein>
    <submittedName>
        <fullName evidence="1">Uncharacterized protein</fullName>
    </submittedName>
</protein>
<dbReference type="AlphaFoldDB" id="A0A387BQW3"/>
<evidence type="ECO:0000313" key="1">
    <source>
        <dbReference type="EMBL" id="AYG03469.1"/>
    </source>
</evidence>
<organism evidence="1 2">
    <name type="scientific">Gryllotalpicola protaetiae</name>
    <dbReference type="NCBI Taxonomy" id="2419771"/>
    <lineage>
        <taxon>Bacteria</taxon>
        <taxon>Bacillati</taxon>
        <taxon>Actinomycetota</taxon>
        <taxon>Actinomycetes</taxon>
        <taxon>Micrococcales</taxon>
        <taxon>Microbacteriaceae</taxon>
        <taxon>Gryllotalpicola</taxon>
    </lineage>
</organism>
<name>A0A387BQW3_9MICO</name>
<keyword evidence="2" id="KW-1185">Reference proteome</keyword>
<evidence type="ECO:0000313" key="2">
    <source>
        <dbReference type="Proteomes" id="UP000275069"/>
    </source>
</evidence>
<reference evidence="1 2" key="1">
    <citation type="submission" date="2018-09" db="EMBL/GenBank/DDBJ databases">
        <title>Genome sequencing of strain 2DFW10M-5.</title>
        <authorList>
            <person name="Heo J."/>
            <person name="Kim S.-J."/>
            <person name="Kwon S.-W."/>
        </authorList>
    </citation>
    <scope>NUCLEOTIDE SEQUENCE [LARGE SCALE GENOMIC DNA]</scope>
    <source>
        <strain evidence="1 2">2DFW10M-5</strain>
    </source>
</reference>
<dbReference type="EMBL" id="CP032624">
    <property type="protein sequence ID" value="AYG03469.1"/>
    <property type="molecule type" value="Genomic_DNA"/>
</dbReference>
<proteinExistence type="predicted"/>
<accession>A0A387BQW3</accession>
<dbReference type="Proteomes" id="UP000275069">
    <property type="component" value="Chromosome"/>
</dbReference>
<gene>
    <name evidence="1" type="ORF">D7I44_07925</name>
</gene>
<dbReference type="KEGG" id="gry:D7I44_07925"/>
<dbReference type="RefSeq" id="WP_120789001.1">
    <property type="nucleotide sequence ID" value="NZ_CP032624.1"/>
</dbReference>
<sequence length="90" mass="9276">MVLGATSCWSQTGLSATILTTGSFPSTWVFDRAPSSPYKYCIDQAAAGTQRLFDAVCGAAAAGAEAIVVDEVAPIPVNGDLPELIERVSA</sequence>